<evidence type="ECO:0000256" key="3">
    <source>
        <dbReference type="ARBA" id="ARBA00022475"/>
    </source>
</evidence>
<comment type="similarity">
    <text evidence="2">Belongs to the YjiK family.</text>
</comment>
<keyword evidence="3" id="KW-1003">Cell membrane</keyword>
<keyword evidence="4" id="KW-0472">Membrane</keyword>
<dbReference type="InterPro" id="IPR009722">
    <property type="entry name" value="YjiK/CarP"/>
</dbReference>
<dbReference type="RefSeq" id="WP_194120502.1">
    <property type="nucleotide sequence ID" value="NZ_JACYGY010000001.1"/>
</dbReference>
<dbReference type="EMBL" id="JACYGY010000001">
    <property type="protein sequence ID" value="MBE9462284.1"/>
    <property type="molecule type" value="Genomic_DNA"/>
</dbReference>
<organism evidence="6 7">
    <name type="scientific">Dyadobacter subterraneus</name>
    <dbReference type="NCBI Taxonomy" id="2773304"/>
    <lineage>
        <taxon>Bacteria</taxon>
        <taxon>Pseudomonadati</taxon>
        <taxon>Bacteroidota</taxon>
        <taxon>Cytophagia</taxon>
        <taxon>Cytophagales</taxon>
        <taxon>Spirosomataceae</taxon>
        <taxon>Dyadobacter</taxon>
    </lineage>
</organism>
<feature type="chain" id="PRO_5046462829" evidence="5">
    <location>
        <begin position="26"/>
        <end position="286"/>
    </location>
</feature>
<evidence type="ECO:0000256" key="1">
    <source>
        <dbReference type="ARBA" id="ARBA00004236"/>
    </source>
</evidence>
<dbReference type="Pfam" id="PF06977">
    <property type="entry name" value="SdiA-regulated"/>
    <property type="match status" value="1"/>
</dbReference>
<protein>
    <submittedName>
        <fullName evidence="6">SdiA-regulated domain-containing protein</fullName>
    </submittedName>
</protein>
<dbReference type="PROSITE" id="PS51257">
    <property type="entry name" value="PROKAR_LIPOPROTEIN"/>
    <property type="match status" value="1"/>
</dbReference>
<dbReference type="Proteomes" id="UP000634134">
    <property type="component" value="Unassembled WGS sequence"/>
</dbReference>
<feature type="signal peptide" evidence="5">
    <location>
        <begin position="1"/>
        <end position="25"/>
    </location>
</feature>
<sequence>MTYNFYKILASAILMISLFTGCSNSHENEQTLKDYNLESPEKFFMPESLFEISGIAFQKGNADTVYAIQDEEGKLFRLAWGVKKQYHAKFGKKGDYEDLAIINDRVVVLKSNGTLYTFPFWESVYEEVDSTKEWKKVLPKGEYESIYGNEDTDSLYVLCKNCGQDDSKKSITGYVFHTGDSVAVPRPFQISVKEIRELTGKVERGFRPSGMAQNPFSKDWYIISAVNKLLVVTDKNWKVQQALALNGNMFTQPEGIAFDKNGNLYISNEGDDFAEGNILKFKKLSK</sequence>
<evidence type="ECO:0000313" key="6">
    <source>
        <dbReference type="EMBL" id="MBE9462284.1"/>
    </source>
</evidence>
<evidence type="ECO:0000313" key="7">
    <source>
        <dbReference type="Proteomes" id="UP000634134"/>
    </source>
</evidence>
<comment type="subcellular location">
    <subcellularLocation>
        <location evidence="1">Cell membrane</location>
    </subcellularLocation>
</comment>
<keyword evidence="5" id="KW-0732">Signal</keyword>
<reference evidence="7" key="1">
    <citation type="submission" date="2023-07" db="EMBL/GenBank/DDBJ databases">
        <title>Dyadobacter sp. nov 'subterranea' isolated from contaminted grondwater.</title>
        <authorList>
            <person name="Szabo I."/>
            <person name="Al-Omari J."/>
            <person name="Szerdahelyi S.G."/>
            <person name="Rado J."/>
        </authorList>
    </citation>
    <scope>NUCLEOTIDE SEQUENCE [LARGE SCALE GENOMIC DNA]</scope>
    <source>
        <strain evidence="7">UP-52</strain>
    </source>
</reference>
<name>A0ABR9W9X3_9BACT</name>
<proteinExistence type="inferred from homology"/>
<dbReference type="SUPFAM" id="SSF50956">
    <property type="entry name" value="Thermostable phytase (3-phytase)"/>
    <property type="match status" value="1"/>
</dbReference>
<gene>
    <name evidence="6" type="ORF">IEE83_10355</name>
</gene>
<accession>A0ABR9W9X3</accession>
<evidence type="ECO:0000256" key="2">
    <source>
        <dbReference type="ARBA" id="ARBA00009852"/>
    </source>
</evidence>
<dbReference type="InterPro" id="IPR011042">
    <property type="entry name" value="6-blade_b-propeller_TolB-like"/>
</dbReference>
<evidence type="ECO:0000256" key="5">
    <source>
        <dbReference type="SAM" id="SignalP"/>
    </source>
</evidence>
<keyword evidence="7" id="KW-1185">Reference proteome</keyword>
<evidence type="ECO:0000256" key="4">
    <source>
        <dbReference type="ARBA" id="ARBA00023136"/>
    </source>
</evidence>
<dbReference type="Gene3D" id="2.120.10.30">
    <property type="entry name" value="TolB, C-terminal domain"/>
    <property type="match status" value="1"/>
</dbReference>
<comment type="caution">
    <text evidence="6">The sequence shown here is derived from an EMBL/GenBank/DDBJ whole genome shotgun (WGS) entry which is preliminary data.</text>
</comment>